<protein>
    <submittedName>
        <fullName evidence="2">Uncharacterized protein</fullName>
    </submittedName>
</protein>
<dbReference type="OrthoDB" id="2646521at2759"/>
<keyword evidence="3" id="KW-1185">Reference proteome</keyword>
<gene>
    <name evidence="2" type="ORF">HYDPIDRAFT_167672</name>
</gene>
<dbReference type="EMBL" id="KN839845">
    <property type="protein sequence ID" value="KIJ64899.1"/>
    <property type="molecule type" value="Genomic_DNA"/>
</dbReference>
<dbReference type="AlphaFoldDB" id="A0A0C9VH11"/>
<name>A0A0C9VH11_9AGAM</name>
<sequence length="220" mass="24986">MRVLKRPWAYKVEVDDEGGEAFTRIIRAFSETKDMQLVNKTVEAAFALGWRFPEEPTTKKVIWPRSQQGFTHRQPGLPRRARGNRRPALIYDEEWERDFGDDRGGPDAEGNGALGWDPEEGVSDTPGRAEEELRVQSDFSLFDIAGCKESKRSRKAKTGLGDFEVLRAVPKVHPVSEGEASELYEEENDGWEKVDISGVKRTYSEVLRNIEEKDLPQCDG</sequence>
<evidence type="ECO:0000313" key="2">
    <source>
        <dbReference type="EMBL" id="KIJ64899.1"/>
    </source>
</evidence>
<dbReference type="HOGENOM" id="CLU_1256178_0_0_1"/>
<feature type="compositionally biased region" description="Basic and acidic residues" evidence="1">
    <location>
        <begin position="97"/>
        <end position="106"/>
    </location>
</feature>
<evidence type="ECO:0000313" key="3">
    <source>
        <dbReference type="Proteomes" id="UP000053820"/>
    </source>
</evidence>
<feature type="region of interest" description="Disordered" evidence="1">
    <location>
        <begin position="97"/>
        <end position="128"/>
    </location>
</feature>
<evidence type="ECO:0000256" key="1">
    <source>
        <dbReference type="SAM" id="MobiDB-lite"/>
    </source>
</evidence>
<accession>A0A0C9VH11</accession>
<proteinExistence type="predicted"/>
<dbReference type="Proteomes" id="UP000053820">
    <property type="component" value="Unassembled WGS sequence"/>
</dbReference>
<reference evidence="2 3" key="1">
    <citation type="submission" date="2014-04" db="EMBL/GenBank/DDBJ databases">
        <title>Evolutionary Origins and Diversification of the Mycorrhizal Mutualists.</title>
        <authorList>
            <consortium name="DOE Joint Genome Institute"/>
            <consortium name="Mycorrhizal Genomics Consortium"/>
            <person name="Kohler A."/>
            <person name="Kuo A."/>
            <person name="Nagy L.G."/>
            <person name="Floudas D."/>
            <person name="Copeland A."/>
            <person name="Barry K.W."/>
            <person name="Cichocki N."/>
            <person name="Veneault-Fourrey C."/>
            <person name="LaButti K."/>
            <person name="Lindquist E.A."/>
            <person name="Lipzen A."/>
            <person name="Lundell T."/>
            <person name="Morin E."/>
            <person name="Murat C."/>
            <person name="Riley R."/>
            <person name="Ohm R."/>
            <person name="Sun H."/>
            <person name="Tunlid A."/>
            <person name="Henrissat B."/>
            <person name="Grigoriev I.V."/>
            <person name="Hibbett D.S."/>
            <person name="Martin F."/>
        </authorList>
    </citation>
    <scope>NUCLEOTIDE SEQUENCE [LARGE SCALE GENOMIC DNA]</scope>
    <source>
        <strain evidence="2 3">MD-312</strain>
    </source>
</reference>
<organism evidence="2 3">
    <name type="scientific">Hydnomerulius pinastri MD-312</name>
    <dbReference type="NCBI Taxonomy" id="994086"/>
    <lineage>
        <taxon>Eukaryota</taxon>
        <taxon>Fungi</taxon>
        <taxon>Dikarya</taxon>
        <taxon>Basidiomycota</taxon>
        <taxon>Agaricomycotina</taxon>
        <taxon>Agaricomycetes</taxon>
        <taxon>Agaricomycetidae</taxon>
        <taxon>Boletales</taxon>
        <taxon>Boletales incertae sedis</taxon>
        <taxon>Leucogyrophana</taxon>
    </lineage>
</organism>